<dbReference type="InterPro" id="IPR055348">
    <property type="entry name" value="DctQ"/>
</dbReference>
<protein>
    <recommendedName>
        <fullName evidence="10">Tripartite ATP-independent periplasmic transporters DctQ component domain-containing protein</fullName>
    </recommendedName>
</protein>
<proteinExistence type="inferred from homology"/>
<keyword evidence="4" id="KW-0997">Cell inner membrane</keyword>
<evidence type="ECO:0000313" key="12">
    <source>
        <dbReference type="Proteomes" id="UP000427906"/>
    </source>
</evidence>
<dbReference type="GO" id="GO:0005886">
    <property type="term" value="C:plasma membrane"/>
    <property type="evidence" value="ECO:0007669"/>
    <property type="project" value="UniProtKB-SubCell"/>
</dbReference>
<feature type="domain" description="Tripartite ATP-independent periplasmic transporters DctQ component" evidence="10">
    <location>
        <begin position="35"/>
        <end position="166"/>
    </location>
</feature>
<keyword evidence="2" id="KW-0813">Transport</keyword>
<dbReference type="EMBL" id="AP021874">
    <property type="protein sequence ID" value="BBO71486.1"/>
    <property type="molecule type" value="Genomic_DNA"/>
</dbReference>
<evidence type="ECO:0000256" key="2">
    <source>
        <dbReference type="ARBA" id="ARBA00022448"/>
    </source>
</evidence>
<keyword evidence="7 9" id="KW-0472">Membrane</keyword>
<comment type="similarity">
    <text evidence="8">Belongs to the TRAP transporter small permease family.</text>
</comment>
<keyword evidence="12" id="KW-1185">Reference proteome</keyword>
<dbReference type="KEGG" id="dalk:DSCA_54160"/>
<accession>A0A5K7YQF5</accession>
<dbReference type="RefSeq" id="WP_155319311.1">
    <property type="nucleotide sequence ID" value="NZ_AP021874.1"/>
</dbReference>
<evidence type="ECO:0000256" key="5">
    <source>
        <dbReference type="ARBA" id="ARBA00022692"/>
    </source>
</evidence>
<dbReference type="PANTHER" id="PTHR35011">
    <property type="entry name" value="2,3-DIKETO-L-GULONATE TRAP TRANSPORTER SMALL PERMEASE PROTEIN YIAM"/>
    <property type="match status" value="1"/>
</dbReference>
<evidence type="ECO:0000313" key="11">
    <source>
        <dbReference type="EMBL" id="BBO71486.1"/>
    </source>
</evidence>
<evidence type="ECO:0000259" key="10">
    <source>
        <dbReference type="Pfam" id="PF04290"/>
    </source>
</evidence>
<evidence type="ECO:0000256" key="3">
    <source>
        <dbReference type="ARBA" id="ARBA00022475"/>
    </source>
</evidence>
<evidence type="ECO:0000256" key="6">
    <source>
        <dbReference type="ARBA" id="ARBA00022989"/>
    </source>
</evidence>
<evidence type="ECO:0000256" key="7">
    <source>
        <dbReference type="ARBA" id="ARBA00023136"/>
    </source>
</evidence>
<dbReference type="GO" id="GO:0015740">
    <property type="term" value="P:C4-dicarboxylate transport"/>
    <property type="evidence" value="ECO:0007669"/>
    <property type="project" value="TreeGrafter"/>
</dbReference>
<feature type="transmembrane region" description="Helical" evidence="9">
    <location>
        <begin position="98"/>
        <end position="120"/>
    </location>
</feature>
<reference evidence="11 12" key="1">
    <citation type="submission" date="2019-11" db="EMBL/GenBank/DDBJ databases">
        <title>Comparative genomics of hydrocarbon-degrading Desulfosarcina strains.</title>
        <authorList>
            <person name="Watanabe M."/>
            <person name="Kojima H."/>
            <person name="Fukui M."/>
        </authorList>
    </citation>
    <scope>NUCLEOTIDE SEQUENCE [LARGE SCALE GENOMIC DNA]</scope>
    <source>
        <strain evidence="11 12">PL12</strain>
    </source>
</reference>
<evidence type="ECO:0000256" key="4">
    <source>
        <dbReference type="ARBA" id="ARBA00022519"/>
    </source>
</evidence>
<evidence type="ECO:0000256" key="9">
    <source>
        <dbReference type="SAM" id="Phobius"/>
    </source>
</evidence>
<dbReference type="Pfam" id="PF04290">
    <property type="entry name" value="DctQ"/>
    <property type="match status" value="1"/>
</dbReference>
<dbReference type="Proteomes" id="UP000427906">
    <property type="component" value="Chromosome"/>
</dbReference>
<feature type="transmembrane region" description="Helical" evidence="9">
    <location>
        <begin position="59"/>
        <end position="77"/>
    </location>
</feature>
<evidence type="ECO:0000256" key="8">
    <source>
        <dbReference type="ARBA" id="ARBA00038436"/>
    </source>
</evidence>
<evidence type="ECO:0000256" key="1">
    <source>
        <dbReference type="ARBA" id="ARBA00004429"/>
    </source>
</evidence>
<comment type="subcellular location">
    <subcellularLocation>
        <location evidence="1">Cell inner membrane</location>
        <topology evidence="1">Multi-pass membrane protein</topology>
    </subcellularLocation>
</comment>
<keyword evidence="3" id="KW-1003">Cell membrane</keyword>
<feature type="transmembrane region" description="Helical" evidence="9">
    <location>
        <begin position="20"/>
        <end position="39"/>
    </location>
</feature>
<dbReference type="InterPro" id="IPR007387">
    <property type="entry name" value="TRAP_DctQ"/>
</dbReference>
<organism evidence="11 12">
    <name type="scientific">Desulfosarcina alkanivorans</name>
    <dbReference type="NCBI Taxonomy" id="571177"/>
    <lineage>
        <taxon>Bacteria</taxon>
        <taxon>Pseudomonadati</taxon>
        <taxon>Thermodesulfobacteriota</taxon>
        <taxon>Desulfobacteria</taxon>
        <taxon>Desulfobacterales</taxon>
        <taxon>Desulfosarcinaceae</taxon>
        <taxon>Desulfosarcina</taxon>
    </lineage>
</organism>
<dbReference type="OrthoDB" id="2877624at2"/>
<dbReference type="PANTHER" id="PTHR35011:SF10">
    <property type="entry name" value="TRAP TRANSPORTER SMALL PERMEASE PROTEIN"/>
    <property type="match status" value="1"/>
</dbReference>
<dbReference type="GO" id="GO:0022857">
    <property type="term" value="F:transmembrane transporter activity"/>
    <property type="evidence" value="ECO:0007669"/>
    <property type="project" value="TreeGrafter"/>
</dbReference>
<keyword evidence="6 9" id="KW-1133">Transmembrane helix</keyword>
<feature type="transmembrane region" description="Helical" evidence="9">
    <location>
        <begin position="140"/>
        <end position="163"/>
    </location>
</feature>
<sequence length="178" mass="20920">MERPRKRILVERLADRYRVFCTYTAVVAAVTIALMILSTTMDATARYLLNNPIPGVFELNEVLLVICVYMGMAWTQIERGHIRVMAFLMRVSDRTETKFNILAWVVTFIFLFILAYQSAIGAWESFQIREFRWGSVQMPIWWAKALVPIGCWMMNIQLIFDIWKDIEFLRGRLPKRMG</sequence>
<dbReference type="AlphaFoldDB" id="A0A5K7YQF5"/>
<gene>
    <name evidence="11" type="ORF">DSCA_54160</name>
</gene>
<name>A0A5K7YQF5_9BACT</name>
<keyword evidence="5 9" id="KW-0812">Transmembrane</keyword>